<dbReference type="InterPro" id="IPR002510">
    <property type="entry name" value="Metalloprtase-TldD/E_N"/>
</dbReference>
<dbReference type="PANTHER" id="PTHR43421:SF1">
    <property type="entry name" value="METALLOPROTEASE PMBA"/>
    <property type="match status" value="1"/>
</dbReference>
<dbReference type="GO" id="GO:0006508">
    <property type="term" value="P:proteolysis"/>
    <property type="evidence" value="ECO:0007669"/>
    <property type="project" value="InterPro"/>
</dbReference>
<dbReference type="Pfam" id="PF01523">
    <property type="entry name" value="PmbA_TldD_1st"/>
    <property type="match status" value="1"/>
</dbReference>
<dbReference type="Pfam" id="PF19290">
    <property type="entry name" value="PmbA_TldD_2nd"/>
    <property type="match status" value="1"/>
</dbReference>
<feature type="domain" description="Metalloprotease TldD/E central" evidence="4">
    <location>
        <begin position="127"/>
        <end position="233"/>
    </location>
</feature>
<dbReference type="OrthoDB" id="9803213at2"/>
<protein>
    <submittedName>
        <fullName evidence="5">TldD/PmbA family protein</fullName>
    </submittedName>
</protein>
<evidence type="ECO:0000313" key="5">
    <source>
        <dbReference type="EMBL" id="RXS97080.1"/>
    </source>
</evidence>
<dbReference type="Proteomes" id="UP000290253">
    <property type="component" value="Unassembled WGS sequence"/>
</dbReference>
<evidence type="ECO:0000256" key="1">
    <source>
        <dbReference type="ARBA" id="ARBA00005836"/>
    </source>
</evidence>
<gene>
    <name evidence="5" type="ORF">ESZ00_03905</name>
</gene>
<proteinExistence type="inferred from homology"/>
<dbReference type="InterPro" id="IPR045569">
    <property type="entry name" value="Metalloprtase-TldD/E_C"/>
</dbReference>
<organism evidence="5 6">
    <name type="scientific">Silvibacterium dinghuense</name>
    <dbReference type="NCBI Taxonomy" id="1560006"/>
    <lineage>
        <taxon>Bacteria</taxon>
        <taxon>Pseudomonadati</taxon>
        <taxon>Acidobacteriota</taxon>
        <taxon>Terriglobia</taxon>
        <taxon>Terriglobales</taxon>
        <taxon>Acidobacteriaceae</taxon>
        <taxon>Silvibacterium</taxon>
    </lineage>
</organism>
<dbReference type="GO" id="GO:0005829">
    <property type="term" value="C:cytosol"/>
    <property type="evidence" value="ECO:0007669"/>
    <property type="project" value="TreeGrafter"/>
</dbReference>
<evidence type="ECO:0000259" key="2">
    <source>
        <dbReference type="Pfam" id="PF01523"/>
    </source>
</evidence>
<dbReference type="InterPro" id="IPR047657">
    <property type="entry name" value="PmbA"/>
</dbReference>
<name>A0A4Q1SIM2_9BACT</name>
<keyword evidence="6" id="KW-1185">Reference proteome</keyword>
<dbReference type="RefSeq" id="WP_129206860.1">
    <property type="nucleotide sequence ID" value="NZ_BMGU01000001.1"/>
</dbReference>
<reference evidence="5 6" key="1">
    <citation type="journal article" date="2016" name="Int. J. Syst. Evol. Microbiol.">
        <title>Acidipila dinghuensis sp. nov., an acidobacterium isolated from forest soil.</title>
        <authorList>
            <person name="Jiang Y.W."/>
            <person name="Wang J."/>
            <person name="Chen M.H."/>
            <person name="Lv Y.Y."/>
            <person name="Qiu L.H."/>
        </authorList>
    </citation>
    <scope>NUCLEOTIDE SEQUENCE [LARGE SCALE GENOMIC DNA]</scope>
    <source>
        <strain evidence="5 6">DHOF10</strain>
    </source>
</reference>
<evidence type="ECO:0000259" key="4">
    <source>
        <dbReference type="Pfam" id="PF19290"/>
    </source>
</evidence>
<dbReference type="PANTHER" id="PTHR43421">
    <property type="entry name" value="METALLOPROTEASE PMBA"/>
    <property type="match status" value="1"/>
</dbReference>
<comment type="caution">
    <text evidence="5">The sequence shown here is derived from an EMBL/GenBank/DDBJ whole genome shotgun (WGS) entry which is preliminary data.</text>
</comment>
<dbReference type="EMBL" id="SDMK01000001">
    <property type="protein sequence ID" value="RXS97080.1"/>
    <property type="molecule type" value="Genomic_DNA"/>
</dbReference>
<dbReference type="InterPro" id="IPR045570">
    <property type="entry name" value="Metalloprtase-TldD/E_cen_dom"/>
</dbReference>
<evidence type="ECO:0000313" key="6">
    <source>
        <dbReference type="Proteomes" id="UP000290253"/>
    </source>
</evidence>
<dbReference type="Gene3D" id="3.30.2290.10">
    <property type="entry name" value="PmbA/TldD superfamily"/>
    <property type="match status" value="1"/>
</dbReference>
<comment type="similarity">
    <text evidence="1">Belongs to the peptidase U62 family.</text>
</comment>
<dbReference type="AlphaFoldDB" id="A0A4Q1SIM2"/>
<dbReference type="Pfam" id="PF19289">
    <property type="entry name" value="PmbA_TldD_3rd"/>
    <property type="match status" value="1"/>
</dbReference>
<accession>A0A4Q1SIM2</accession>
<dbReference type="SUPFAM" id="SSF111283">
    <property type="entry name" value="Putative modulator of DNA gyrase, PmbA/TldD"/>
    <property type="match status" value="1"/>
</dbReference>
<evidence type="ECO:0000259" key="3">
    <source>
        <dbReference type="Pfam" id="PF19289"/>
    </source>
</evidence>
<dbReference type="InterPro" id="IPR035068">
    <property type="entry name" value="TldD/PmbA_N"/>
</dbReference>
<dbReference type="GO" id="GO:0008237">
    <property type="term" value="F:metallopeptidase activity"/>
    <property type="evidence" value="ECO:0007669"/>
    <property type="project" value="InterPro"/>
</dbReference>
<sequence length="458" mass="48121">MPTAVSASLEQIATEIVRQAQKAGASDAEVTVREGDEFSVSVRMGEVETLKEAGSRGVGLRVLVASDNGYRTASTSTSDFTPEGIAHLVNGALALAKVSSEDPFAGLAEASEFGSLPDDLELFHEDVYELPTAERIAYARRAEAASLAVDTRITNSAGGSFDAGTGRKAFANSRGFSGEYRASSCSISCSPIATGSAGEMQRDYWYTYARSLNGLETPESVGETAARRTLRRLDGRRVKTQQVPIVFSPEVARGLIGAIFDAASGDAIYRGASFFTGMLGEQVAAESVTVVDDGTIVGGFGTSPFDGEGLPSRRTVLVENGVLKHYMLNTYTGRKLGMKSTGSASRGLAGNPGTGHGNLFLEAGSLTPDALLKDIPTGLYVTELIGQGVNMVTGDYSRGASGLWIENGELTFPVQEITIAGNLKEMFRNITAIGSDLVFRGSVASPTLRIDGMTIAGE</sequence>
<dbReference type="InterPro" id="IPR036059">
    <property type="entry name" value="TldD/PmbA_sf"/>
</dbReference>
<feature type="domain" description="Metalloprotease TldD/E C-terminal" evidence="3">
    <location>
        <begin position="240"/>
        <end position="457"/>
    </location>
</feature>
<feature type="domain" description="Metalloprotease TldD/E N-terminal" evidence="2">
    <location>
        <begin position="28"/>
        <end position="96"/>
    </location>
</feature>